<accession>A0ABW7N6V0</accession>
<dbReference type="RefSeq" id="WP_395416458.1">
    <property type="nucleotide sequence ID" value="NZ_JBIPKE010000013.1"/>
</dbReference>
<keyword evidence="7 9" id="KW-0472">Membrane</keyword>
<dbReference type="PANTHER" id="PTHR42770:SF18">
    <property type="entry name" value="ARGININE_AGMATINE ANTIPORTER"/>
    <property type="match status" value="1"/>
</dbReference>
<comment type="similarity">
    <text evidence="2">Belongs to the amino acid-polyamine-organocation (APC) superfamily. Basic amino acid/polyamine antiporter (APA) (TC 2.A.3.2) family.</text>
</comment>
<dbReference type="InterPro" id="IPR002293">
    <property type="entry name" value="AA/rel_permease1"/>
</dbReference>
<feature type="transmembrane region" description="Helical" evidence="9">
    <location>
        <begin position="152"/>
        <end position="175"/>
    </location>
</feature>
<comment type="caution">
    <text evidence="10">The sequence shown here is derived from an EMBL/GenBank/DDBJ whole genome shotgun (WGS) entry which is preliminary data.</text>
</comment>
<feature type="transmembrane region" description="Helical" evidence="9">
    <location>
        <begin position="70"/>
        <end position="89"/>
    </location>
</feature>
<dbReference type="PANTHER" id="PTHR42770">
    <property type="entry name" value="AMINO ACID TRANSPORTER-RELATED"/>
    <property type="match status" value="1"/>
</dbReference>
<name>A0ABW7N6V0_9BACT</name>
<protein>
    <recommendedName>
        <fullName evidence="3">Arginine/agmatine antiporter</fullName>
    </recommendedName>
</protein>
<dbReference type="InterPro" id="IPR050367">
    <property type="entry name" value="APC_superfamily"/>
</dbReference>
<evidence type="ECO:0000313" key="10">
    <source>
        <dbReference type="EMBL" id="MFH6982820.1"/>
    </source>
</evidence>
<reference evidence="10 11" key="1">
    <citation type="journal article" date="2013" name="Int. J. Syst. Evol. Microbiol.">
        <title>Marinoscillum luteum sp. nov., isolated from marine sediment.</title>
        <authorList>
            <person name="Cha I.T."/>
            <person name="Park S.J."/>
            <person name="Kim S.J."/>
            <person name="Kim J.G."/>
            <person name="Jung M.Y."/>
            <person name="Shin K.S."/>
            <person name="Kwon K.K."/>
            <person name="Yang S.H."/>
            <person name="Seo Y.S."/>
            <person name="Rhee S.K."/>
        </authorList>
    </citation>
    <scope>NUCLEOTIDE SEQUENCE [LARGE SCALE GENOMIC DNA]</scope>
    <source>
        <strain evidence="10 11">KCTC 23939</strain>
    </source>
</reference>
<evidence type="ECO:0000256" key="6">
    <source>
        <dbReference type="ARBA" id="ARBA00022989"/>
    </source>
</evidence>
<feature type="transmembrane region" description="Helical" evidence="9">
    <location>
        <begin position="12"/>
        <end position="31"/>
    </location>
</feature>
<organism evidence="10 11">
    <name type="scientific">Marinoscillum luteum</name>
    <dbReference type="NCBI Taxonomy" id="861051"/>
    <lineage>
        <taxon>Bacteria</taxon>
        <taxon>Pseudomonadati</taxon>
        <taxon>Bacteroidota</taxon>
        <taxon>Cytophagia</taxon>
        <taxon>Cytophagales</taxon>
        <taxon>Reichenbachiellaceae</taxon>
        <taxon>Marinoscillum</taxon>
    </lineage>
</organism>
<evidence type="ECO:0000256" key="3">
    <source>
        <dbReference type="ARBA" id="ARBA00021069"/>
    </source>
</evidence>
<keyword evidence="11" id="KW-1185">Reference proteome</keyword>
<feature type="transmembrane region" description="Helical" evidence="9">
    <location>
        <begin position="120"/>
        <end position="140"/>
    </location>
</feature>
<dbReference type="Proteomes" id="UP001610063">
    <property type="component" value="Unassembled WGS sequence"/>
</dbReference>
<dbReference type="Gene3D" id="1.20.1740.10">
    <property type="entry name" value="Amino acid/polyamine transporter I"/>
    <property type="match status" value="1"/>
</dbReference>
<feature type="transmembrane region" description="Helical" evidence="9">
    <location>
        <begin position="400"/>
        <end position="420"/>
    </location>
</feature>
<dbReference type="Pfam" id="PF13520">
    <property type="entry name" value="AA_permease_2"/>
    <property type="match status" value="1"/>
</dbReference>
<evidence type="ECO:0000256" key="8">
    <source>
        <dbReference type="ARBA" id="ARBA00045636"/>
    </source>
</evidence>
<keyword evidence="5 9" id="KW-0812">Transmembrane</keyword>
<evidence type="ECO:0000256" key="9">
    <source>
        <dbReference type="SAM" id="Phobius"/>
    </source>
</evidence>
<evidence type="ECO:0000256" key="5">
    <source>
        <dbReference type="ARBA" id="ARBA00022692"/>
    </source>
</evidence>
<dbReference type="EMBL" id="JBIPKE010000013">
    <property type="protein sequence ID" value="MFH6982820.1"/>
    <property type="molecule type" value="Genomic_DNA"/>
</dbReference>
<proteinExistence type="inferred from homology"/>
<feature type="transmembrane region" description="Helical" evidence="9">
    <location>
        <begin position="374"/>
        <end position="394"/>
    </location>
</feature>
<dbReference type="PIRSF" id="PIRSF006060">
    <property type="entry name" value="AA_transporter"/>
    <property type="match status" value="1"/>
</dbReference>
<feature type="transmembrane region" description="Helical" evidence="9">
    <location>
        <begin position="37"/>
        <end position="58"/>
    </location>
</feature>
<comment type="function">
    <text evidence="8">Major component of the acid-resistance (AR) system allowing enteric pathogens to survive the acidic environment in the stomach. Exchanges extracellular arginine for its intracellular decarboxylation product agmatine (Agm) thereby expelling intracellular protons. Probably undergoes several conformational states in order to translocate the substrate across the membrane; keeps the substrate accessible to only 1 side of the membrane at a time by opening and closing 3 membrane-internal gates.</text>
</comment>
<keyword evidence="4" id="KW-1003">Cell membrane</keyword>
<evidence type="ECO:0000256" key="2">
    <source>
        <dbReference type="ARBA" id="ARBA00008220"/>
    </source>
</evidence>
<feature type="transmembrane region" description="Helical" evidence="9">
    <location>
        <begin position="318"/>
        <end position="338"/>
    </location>
</feature>
<sequence>MLKREIRRWDLVLLLINSIIGAGIFGLPSKIYALSGIYSIAALLVCAVIVLIIVFNFAEVASRFDKTGGPYLYTLAAFGKIPAFVIGWILLITRISTYAALINLLATYLVYCYPPFQGQIWRAAIISGVTLLLTLINLIGVKSSTRVSNGLAIAKVLPLFIFVIVGFFFIDTSLIQTSQSYPSSGEFATSVLVLIFAFTGFESVLVNTGEIQNPAKNIPFALILSILCVAVFYGLIQVVSMGTLPGLATSNTPIADAAQLFMGSGGGWLITVGAVISISGTLNSVMLVGSRVPYALSEENQFPGIFGRLHRKYQTPTLSLLLFSGVALLGSLSGSFLYALSISVISKILIFLTVCGALIKLRRNKRQPTSYFKLPWGHLFAVGGIFASLWLLFSSKTAELIDVLITTAVGLMLFALYKLYTRKSEEKD</sequence>
<keyword evidence="6 9" id="KW-1133">Transmembrane helix</keyword>
<feature type="transmembrane region" description="Helical" evidence="9">
    <location>
        <begin position="218"/>
        <end position="236"/>
    </location>
</feature>
<evidence type="ECO:0000256" key="4">
    <source>
        <dbReference type="ARBA" id="ARBA00022475"/>
    </source>
</evidence>
<comment type="subcellular location">
    <subcellularLocation>
        <location evidence="1">Cell membrane</location>
        <topology evidence="1">Multi-pass membrane protein</topology>
    </subcellularLocation>
</comment>
<evidence type="ECO:0000256" key="1">
    <source>
        <dbReference type="ARBA" id="ARBA00004651"/>
    </source>
</evidence>
<evidence type="ECO:0000313" key="11">
    <source>
        <dbReference type="Proteomes" id="UP001610063"/>
    </source>
</evidence>
<evidence type="ECO:0000256" key="7">
    <source>
        <dbReference type="ARBA" id="ARBA00023136"/>
    </source>
</evidence>
<gene>
    <name evidence="10" type="ORF">ACHKAR_05200</name>
</gene>
<feature type="transmembrane region" description="Helical" evidence="9">
    <location>
        <begin position="187"/>
        <end position="206"/>
    </location>
</feature>
<feature type="transmembrane region" description="Helical" evidence="9">
    <location>
        <begin position="344"/>
        <end position="362"/>
    </location>
</feature>